<feature type="transmembrane region" description="Helical" evidence="1">
    <location>
        <begin position="108"/>
        <end position="134"/>
    </location>
</feature>
<dbReference type="Proteomes" id="UP000661918">
    <property type="component" value="Unassembled WGS sequence"/>
</dbReference>
<feature type="transmembrane region" description="Helical" evidence="1">
    <location>
        <begin position="179"/>
        <end position="198"/>
    </location>
</feature>
<dbReference type="RefSeq" id="WP_188903367.1">
    <property type="nucleotide sequence ID" value="NZ_BMOM01000011.1"/>
</dbReference>
<accession>A0ABQ2GR88</accession>
<keyword evidence="1" id="KW-0472">Membrane</keyword>
<gene>
    <name evidence="3" type="ORF">GCM10010841_16910</name>
</gene>
<sequence length="216" mass="23487">MNVKEWPTILSFVLTGAIAALTYPRLPARVPVHWGVDGLPDRYGTPFEALFLLPLVLLGAAALLWLVQRSGPDRANAPVLRTARLGLGLLALLATLSRALDWETVRAVLIGVGLLFTLLGNVMGRAQPSVFVGLRTPWVFRSRRAWFASQRRSAVWLTGLGVVLAGVSAAAPLDWLFPWVVPVGLLTALVGMGAWLTYASYLDWKRDPSPEPALKS</sequence>
<protein>
    <recommendedName>
        <fullName evidence="2">DUF1648 domain-containing protein</fullName>
    </recommendedName>
</protein>
<dbReference type="Pfam" id="PF13630">
    <property type="entry name" value="SdpI"/>
    <property type="match status" value="1"/>
</dbReference>
<evidence type="ECO:0000259" key="2">
    <source>
        <dbReference type="Pfam" id="PF07853"/>
    </source>
</evidence>
<proteinExistence type="predicted"/>
<dbReference type="PIRSF" id="PIRSF038959">
    <property type="entry name" value="SdpI"/>
    <property type="match status" value="1"/>
</dbReference>
<organism evidence="3 4">
    <name type="scientific">Deinococcus aerophilus</name>
    <dbReference type="NCBI Taxonomy" id="522488"/>
    <lineage>
        <taxon>Bacteria</taxon>
        <taxon>Thermotogati</taxon>
        <taxon>Deinococcota</taxon>
        <taxon>Deinococci</taxon>
        <taxon>Deinococcales</taxon>
        <taxon>Deinococcaceae</taxon>
        <taxon>Deinococcus</taxon>
    </lineage>
</organism>
<dbReference type="PANTHER" id="PTHR37810:SF5">
    <property type="entry name" value="IMMUNITY PROTEIN SDPI"/>
    <property type="match status" value="1"/>
</dbReference>
<dbReference type="Pfam" id="PF07853">
    <property type="entry name" value="DUF1648"/>
    <property type="match status" value="1"/>
</dbReference>
<dbReference type="InterPro" id="IPR025962">
    <property type="entry name" value="SdpI/YhfL"/>
</dbReference>
<keyword evidence="1" id="KW-1133">Transmembrane helix</keyword>
<keyword evidence="1" id="KW-0812">Transmembrane</keyword>
<comment type="caution">
    <text evidence="3">The sequence shown here is derived from an EMBL/GenBank/DDBJ whole genome shotgun (WGS) entry which is preliminary data.</text>
</comment>
<feature type="transmembrane region" description="Helical" evidence="1">
    <location>
        <begin position="79"/>
        <end position="96"/>
    </location>
</feature>
<feature type="transmembrane region" description="Helical" evidence="1">
    <location>
        <begin position="43"/>
        <end position="67"/>
    </location>
</feature>
<feature type="transmembrane region" description="Helical" evidence="1">
    <location>
        <begin position="154"/>
        <end position="173"/>
    </location>
</feature>
<keyword evidence="4" id="KW-1185">Reference proteome</keyword>
<name>A0ABQ2GR88_9DEIO</name>
<evidence type="ECO:0000313" key="4">
    <source>
        <dbReference type="Proteomes" id="UP000661918"/>
    </source>
</evidence>
<dbReference type="PANTHER" id="PTHR37810">
    <property type="entry name" value="IMMUNITY PROTEIN SDPI"/>
    <property type="match status" value="1"/>
</dbReference>
<dbReference type="InterPro" id="IPR026272">
    <property type="entry name" value="SdpI"/>
</dbReference>
<feature type="domain" description="DUF1648" evidence="2">
    <location>
        <begin position="12"/>
        <end position="57"/>
    </location>
</feature>
<dbReference type="InterPro" id="IPR012867">
    <property type="entry name" value="DUF1648"/>
</dbReference>
<reference evidence="4" key="1">
    <citation type="journal article" date="2019" name="Int. J. Syst. Evol. Microbiol.">
        <title>The Global Catalogue of Microorganisms (GCM) 10K type strain sequencing project: providing services to taxonomists for standard genome sequencing and annotation.</title>
        <authorList>
            <consortium name="The Broad Institute Genomics Platform"/>
            <consortium name="The Broad Institute Genome Sequencing Center for Infectious Disease"/>
            <person name="Wu L."/>
            <person name="Ma J."/>
        </authorList>
    </citation>
    <scope>NUCLEOTIDE SEQUENCE [LARGE SCALE GENOMIC DNA]</scope>
    <source>
        <strain evidence="4">JCM 15443</strain>
    </source>
</reference>
<evidence type="ECO:0000313" key="3">
    <source>
        <dbReference type="EMBL" id="GGM09148.1"/>
    </source>
</evidence>
<dbReference type="EMBL" id="BMOM01000011">
    <property type="protein sequence ID" value="GGM09148.1"/>
    <property type="molecule type" value="Genomic_DNA"/>
</dbReference>
<evidence type="ECO:0000256" key="1">
    <source>
        <dbReference type="SAM" id="Phobius"/>
    </source>
</evidence>